<dbReference type="EMBL" id="CP039852">
    <property type="protein sequence ID" value="QCZ92412.1"/>
    <property type="molecule type" value="Genomic_DNA"/>
</dbReference>
<dbReference type="InterPro" id="IPR027417">
    <property type="entry name" value="P-loop_NTPase"/>
</dbReference>
<dbReference type="RefSeq" id="WP_139755167.1">
    <property type="nucleotide sequence ID" value="NZ_CP039852.1"/>
</dbReference>
<dbReference type="KEGG" id="salk:FBQ74_02470"/>
<evidence type="ECO:0000313" key="2">
    <source>
        <dbReference type="Proteomes" id="UP000304912"/>
    </source>
</evidence>
<reference evidence="1 2" key="1">
    <citation type="submission" date="2019-04" db="EMBL/GenBank/DDBJ databases">
        <title>Salinimonas iocasae sp. nov., a halophilic bacterium isolated from the outer tube casing of tubeworms in Okinawa Trough.</title>
        <authorList>
            <person name="Zhang H."/>
            <person name="Wang H."/>
            <person name="Li C."/>
        </authorList>
    </citation>
    <scope>NUCLEOTIDE SEQUENCE [LARGE SCALE GENOMIC DNA]</scope>
    <source>
        <strain evidence="1 2">KX18D6</strain>
    </source>
</reference>
<organism evidence="1 2">
    <name type="scientific">Salinimonas iocasae</name>
    <dbReference type="NCBI Taxonomy" id="2572577"/>
    <lineage>
        <taxon>Bacteria</taxon>
        <taxon>Pseudomonadati</taxon>
        <taxon>Pseudomonadota</taxon>
        <taxon>Gammaproteobacteria</taxon>
        <taxon>Alteromonadales</taxon>
        <taxon>Alteromonadaceae</taxon>
        <taxon>Alteromonas/Salinimonas group</taxon>
        <taxon>Salinimonas</taxon>
    </lineage>
</organism>
<keyword evidence="2" id="KW-1185">Reference proteome</keyword>
<dbReference type="AlphaFoldDB" id="A0A5B7Y9U4"/>
<proteinExistence type="predicted"/>
<dbReference type="OrthoDB" id="3760425at2"/>
<dbReference type="Proteomes" id="UP000304912">
    <property type="component" value="Chromosome"/>
</dbReference>
<accession>A0A5B7Y9U4</accession>
<evidence type="ECO:0000313" key="1">
    <source>
        <dbReference type="EMBL" id="QCZ92412.1"/>
    </source>
</evidence>
<gene>
    <name evidence="1" type="ORF">FBQ74_02470</name>
</gene>
<dbReference type="SUPFAM" id="SSF52540">
    <property type="entry name" value="P-loop containing nucleoside triphosphate hydrolases"/>
    <property type="match status" value="1"/>
</dbReference>
<name>A0A5B7Y9U4_9ALTE</name>
<dbReference type="Gene3D" id="3.40.50.300">
    <property type="entry name" value="P-loop containing nucleotide triphosphate hydrolases"/>
    <property type="match status" value="1"/>
</dbReference>
<protein>
    <recommendedName>
        <fullName evidence="3">Sulfotransferase family protein</fullName>
    </recommendedName>
</protein>
<evidence type="ECO:0008006" key="3">
    <source>
        <dbReference type="Google" id="ProtNLM"/>
    </source>
</evidence>
<sequence>MRIIFHFGPPKTGTSAIQKWLSSNTKWLVSQGVHYPQHSLDQNGVSSGNLRSVFSGDKGEFEFSPNLYQREIEKAQQNNCHTLLFSSEFFFRNIELISQNVPAAEFVGYIRFGLETLQSSYNQAVKRHGRTALFAPASHTQSTLTTLSSKIDVVGEGRFILRPYHKSLFVKGSLVPDFLEAIGVDASEVDTSVGRVNPSYSIEAIEVKRWFNQLPSASLQTRLDLALQGYGSGEAFSLLNDKEFETAKKRYMVQLNSFIDKHKIHRGKEFLTFCKTLANHPYKAQELSNAQFETVLKTIVADKKLTYTALYTAYRLAQKQQDNLTNPERIASLNKVVPGWIKLVAKCKAALASKSSGDSI</sequence>